<evidence type="ECO:0000256" key="1">
    <source>
        <dbReference type="SAM" id="MobiDB-lite"/>
    </source>
</evidence>
<evidence type="ECO:0000313" key="3">
    <source>
        <dbReference type="RefSeq" id="XP_016930816.2"/>
    </source>
</evidence>
<sequence>MPKHNEFKNHSKKEYGQRGGKHAPRNEVVESPIQMGVKMGASNPPLPEMPKLVPIAKLARFEKGFVDLSFKTIFPQQSPQHQIKNVSKGNPHGNLEEFKENVQQNVTTTQQPSFVQEHIAFLDQWRSKWNRTLKEANNFVLQEHVEALLPTHAFHQMPKLEPISSKYQPPSSNDTLVQNEDSPIDLSNKNGFHQADPMVNFDFPNSEPEKSQAASLEVYLSSKNKPNGKPVRQSDASRLVSLDHQYVKVKNPKGALGKTTWHKNNLCDHSLTQVKNPKKFRSVKEMKEEMKRWGEIENICMRLRDIEVPDNVGIVKGPVTFEDVFDVLGIKEEPQEPQLQVAHPPAELIPEKEDPLAGAFDNNMTLDEDIGPDDFDSLFEYLGLDKPSPLDPLPVDLSSLDPFSMVPLPVFPSPVVPSPVVPLPVVSLPLFSSPVDPLPVVPSPVVPSPVDPFAVVSFPGILYPVVPPPVVLTGKEDSMTDWTDSTDSEDETKQPAEKNSHAVVVVSQGEEEKYIDVEHVDTEPSEQESLAEKENTDEEEEEDSFDDSDWTMGNEEESDTE</sequence>
<keyword evidence="2" id="KW-1185">Reference proteome</keyword>
<proteinExistence type="predicted"/>
<name>A0AB39ZCW1_DROSZ</name>
<feature type="compositionally biased region" description="Acidic residues" evidence="1">
    <location>
        <begin position="535"/>
        <end position="561"/>
    </location>
</feature>
<protein>
    <submittedName>
        <fullName evidence="3">Uncharacterized protein</fullName>
    </submittedName>
</protein>
<accession>A0AB39ZCW1</accession>
<reference evidence="3" key="1">
    <citation type="submission" date="2025-08" db="UniProtKB">
        <authorList>
            <consortium name="RefSeq"/>
        </authorList>
    </citation>
    <scope>IDENTIFICATION</scope>
</reference>
<evidence type="ECO:0000313" key="2">
    <source>
        <dbReference type="Proteomes" id="UP001652628"/>
    </source>
</evidence>
<feature type="compositionally biased region" description="Basic and acidic residues" evidence="1">
    <location>
        <begin position="491"/>
        <end position="500"/>
    </location>
</feature>
<dbReference type="RefSeq" id="XP_016930816.2">
    <property type="nucleotide sequence ID" value="XM_017075327.4"/>
</dbReference>
<dbReference type="GeneID" id="108010459"/>
<feature type="region of interest" description="Disordered" evidence="1">
    <location>
        <begin position="1"/>
        <end position="30"/>
    </location>
</feature>
<feature type="compositionally biased region" description="Basic and acidic residues" evidence="1">
    <location>
        <begin position="1"/>
        <end position="16"/>
    </location>
</feature>
<feature type="compositionally biased region" description="Basic and acidic residues" evidence="1">
    <location>
        <begin position="510"/>
        <end position="522"/>
    </location>
</feature>
<dbReference type="AlphaFoldDB" id="A0AB39ZCW1"/>
<dbReference type="Proteomes" id="UP001652628">
    <property type="component" value="Chromosome X"/>
</dbReference>
<gene>
    <name evidence="3" type="primary">LOC108010459</name>
</gene>
<organism evidence="2 3">
    <name type="scientific">Drosophila suzukii</name>
    <name type="common">Spotted-wing drosophila fruit fly</name>
    <dbReference type="NCBI Taxonomy" id="28584"/>
    <lineage>
        <taxon>Eukaryota</taxon>
        <taxon>Metazoa</taxon>
        <taxon>Ecdysozoa</taxon>
        <taxon>Arthropoda</taxon>
        <taxon>Hexapoda</taxon>
        <taxon>Insecta</taxon>
        <taxon>Pterygota</taxon>
        <taxon>Neoptera</taxon>
        <taxon>Endopterygota</taxon>
        <taxon>Diptera</taxon>
        <taxon>Brachycera</taxon>
        <taxon>Muscomorpha</taxon>
        <taxon>Ephydroidea</taxon>
        <taxon>Drosophilidae</taxon>
        <taxon>Drosophila</taxon>
        <taxon>Sophophora</taxon>
    </lineage>
</organism>
<feature type="region of interest" description="Disordered" evidence="1">
    <location>
        <begin position="476"/>
        <end position="561"/>
    </location>
</feature>